<reference evidence="3" key="4">
    <citation type="submission" date="2022-09" db="EMBL/GenBank/DDBJ databases">
        <title>Australian commercial rhizobial inoculants.</title>
        <authorList>
            <person name="Kohlmeier M.G."/>
            <person name="O'Hara G.W."/>
            <person name="Colombi E."/>
            <person name="Ramsay J.P."/>
            <person name="Terpolilli J."/>
        </authorList>
    </citation>
    <scope>NUCLEOTIDE SEQUENCE</scope>
    <source>
        <strain evidence="3">WSM1592</strain>
        <plasmid evidence="3">pWSM1592_1</plasmid>
    </source>
</reference>
<dbReference type="Proteomes" id="UP000294576">
    <property type="component" value="Unassembled WGS sequence"/>
</dbReference>
<keyword evidence="6" id="KW-1185">Reference proteome</keyword>
<dbReference type="EMBL" id="CP104144">
    <property type="protein sequence ID" value="UWU17742.1"/>
    <property type="molecule type" value="Genomic_DNA"/>
</dbReference>
<reference evidence="1 4" key="2">
    <citation type="submission" date="2017-12" db="EMBL/GenBank/DDBJ databases">
        <title>Genome sequence of Rhizobium sullae HCNT1 isolated from Sulla coronaria nodules and featuring peculiar denitrification phenotypes.</title>
        <authorList>
            <person name="De Diego-Diaz B."/>
            <person name="Treu L."/>
            <person name="Campanaro S."/>
            <person name="Da Silva Duarte V."/>
            <person name="Basaglia M."/>
            <person name="Favaro L."/>
            <person name="Casella S."/>
            <person name="Squartini A."/>
        </authorList>
    </citation>
    <scope>NUCLEOTIDE SEQUENCE [LARGE SCALE GENOMIC DNA]</scope>
    <source>
        <strain evidence="1 4">HCNT1</strain>
    </source>
</reference>
<dbReference type="AlphaFoldDB" id="A0A2N0DF73"/>
<evidence type="ECO:0000313" key="3">
    <source>
        <dbReference type="EMBL" id="UWU17742.1"/>
    </source>
</evidence>
<evidence type="ECO:0000313" key="6">
    <source>
        <dbReference type="Proteomes" id="UP001060123"/>
    </source>
</evidence>
<dbReference type="EMBL" id="SMBH01000001">
    <property type="protein sequence ID" value="TCU20312.1"/>
    <property type="molecule type" value="Genomic_DNA"/>
</dbReference>
<organism evidence="1 4">
    <name type="scientific">Rhizobium sullae</name>
    <name type="common">Rhizobium hedysari</name>
    <dbReference type="NCBI Taxonomy" id="50338"/>
    <lineage>
        <taxon>Bacteria</taxon>
        <taxon>Pseudomonadati</taxon>
        <taxon>Pseudomonadota</taxon>
        <taxon>Alphaproteobacteria</taxon>
        <taxon>Hyphomicrobiales</taxon>
        <taxon>Rhizobiaceae</taxon>
        <taxon>Rhizobium/Agrobacterium group</taxon>
        <taxon>Rhizobium</taxon>
    </lineage>
</organism>
<evidence type="ECO:0000313" key="5">
    <source>
        <dbReference type="Proteomes" id="UP000294576"/>
    </source>
</evidence>
<geneLocation type="plasmid" evidence="3 6">
    <name>pWSM1592_1</name>
</geneLocation>
<protein>
    <submittedName>
        <fullName evidence="1">Uncharacterized protein</fullName>
    </submittedName>
</protein>
<dbReference type="EMBL" id="PIQN01000003">
    <property type="protein sequence ID" value="PKA44745.1"/>
    <property type="molecule type" value="Genomic_DNA"/>
</dbReference>
<evidence type="ECO:0000313" key="2">
    <source>
        <dbReference type="EMBL" id="TCU20312.1"/>
    </source>
</evidence>
<reference evidence="2 5" key="3">
    <citation type="submission" date="2019-03" db="EMBL/GenBank/DDBJ databases">
        <title>Genomic Encyclopedia of Type Strains, Phase IV (KMG-V): Genome sequencing to study the core and pangenomes of soil and plant-associated prokaryotes.</title>
        <authorList>
            <person name="Whitman W."/>
        </authorList>
    </citation>
    <scope>NUCLEOTIDE SEQUENCE [LARGE SCALE GENOMIC DNA]</scope>
    <source>
        <strain evidence="2 5">Hc14</strain>
    </source>
</reference>
<keyword evidence="3" id="KW-0614">Plasmid</keyword>
<evidence type="ECO:0000313" key="4">
    <source>
        <dbReference type="Proteomes" id="UP000232164"/>
    </source>
</evidence>
<name>A0A2N0DF73_RHISU</name>
<dbReference type="RefSeq" id="WP_027511572.1">
    <property type="nucleotide sequence ID" value="NZ_CP104144.1"/>
</dbReference>
<gene>
    <name evidence="1" type="ORF">CWR43_02555</name>
    <name evidence="2" type="ORF">EV132_101376</name>
    <name evidence="3" type="ORF">N2599_20605</name>
</gene>
<evidence type="ECO:0000313" key="1">
    <source>
        <dbReference type="EMBL" id="PKA44745.1"/>
    </source>
</evidence>
<dbReference type="Proteomes" id="UP001060123">
    <property type="component" value="Plasmid pWSM1592_1"/>
</dbReference>
<sequence length="74" mass="8372">MTNIRPPQYSVEQLERSRDCDAICYEALTDVVRCAVAAGWREEEVALHLADAAESYIVYLATKPTRRWIAANSN</sequence>
<accession>A0A2N0DF73</accession>
<proteinExistence type="predicted"/>
<reference evidence="1 4" key="1">
    <citation type="submission" date="2017-11" db="EMBL/GenBank/DDBJ databases">
        <authorList>
            <person name="Han C.G."/>
        </authorList>
    </citation>
    <scope>NUCLEOTIDE SEQUENCE [LARGE SCALE GENOMIC DNA]</scope>
    <source>
        <strain evidence="1 4">HCNT1</strain>
    </source>
</reference>
<dbReference type="OrthoDB" id="8373241at2"/>
<dbReference type="Proteomes" id="UP000232164">
    <property type="component" value="Unassembled WGS sequence"/>
</dbReference>